<keyword evidence="5" id="KW-1185">Reference proteome</keyword>
<keyword evidence="2" id="KW-0732">Signal</keyword>
<feature type="domain" description="CAAX prenyl protease 2/Lysostaphin resistance protein A-like" evidence="3">
    <location>
        <begin position="234"/>
        <end position="319"/>
    </location>
</feature>
<dbReference type="PANTHER" id="PTHR43592:SF15">
    <property type="entry name" value="CAAX AMINO TERMINAL PROTEASE FAMILY PROTEIN"/>
    <property type="match status" value="1"/>
</dbReference>
<evidence type="ECO:0000259" key="3">
    <source>
        <dbReference type="Pfam" id="PF02517"/>
    </source>
</evidence>
<dbReference type="AlphaFoldDB" id="A0A835YJD5"/>
<feature type="chain" id="PRO_5032347908" description="CAAX prenyl protease 2/Lysostaphin resistance protein A-like domain-containing protein" evidence="2">
    <location>
        <begin position="23"/>
        <end position="329"/>
    </location>
</feature>
<comment type="caution">
    <text evidence="4">The sequence shown here is derived from an EMBL/GenBank/DDBJ whole genome shotgun (WGS) entry which is preliminary data.</text>
</comment>
<accession>A0A835YJD5</accession>
<sequence>MKPWAQFVVALVLYLFHMFVLSKHCIPFPVQLIPNDYGLCQSVGLDTLAGEHLRFGVIVGALLLRREEGKTGKALGGGAAVMRGRSAPWSLDRSLTAKLPLLAMLLGFAYYCSGWSALAWEYVLYGLAAAGLPLTVAMHRSLQVLLGHLVWVLAGSAILGNVLKPFFRTKESKWLRIKWRTHWLWWVVGGYYASSFLFTMADLLNQFVCPLPPDTESVVAKIINPEDNDLAALAVGSIAPCLSAPWWEEVLYRGFMLPALTLYLPRSMAVPVSAVLFAAHHLSIQAMIPLSMLGLVWALLYVLSGNLLVTIMIHGMWNSRVFLGSLLGV</sequence>
<name>A0A835YJD5_9STRA</name>
<dbReference type="Proteomes" id="UP000664859">
    <property type="component" value="Unassembled WGS sequence"/>
</dbReference>
<evidence type="ECO:0000256" key="1">
    <source>
        <dbReference type="SAM" id="Phobius"/>
    </source>
</evidence>
<dbReference type="PANTHER" id="PTHR43592">
    <property type="entry name" value="CAAX AMINO TERMINAL PROTEASE"/>
    <property type="match status" value="1"/>
</dbReference>
<protein>
    <recommendedName>
        <fullName evidence="3">CAAX prenyl protease 2/Lysostaphin resistance protein A-like domain-containing protein</fullName>
    </recommendedName>
</protein>
<evidence type="ECO:0000313" key="5">
    <source>
        <dbReference type="Proteomes" id="UP000664859"/>
    </source>
</evidence>
<organism evidence="4 5">
    <name type="scientific">Tribonema minus</name>
    <dbReference type="NCBI Taxonomy" id="303371"/>
    <lineage>
        <taxon>Eukaryota</taxon>
        <taxon>Sar</taxon>
        <taxon>Stramenopiles</taxon>
        <taxon>Ochrophyta</taxon>
        <taxon>PX clade</taxon>
        <taxon>Xanthophyceae</taxon>
        <taxon>Tribonematales</taxon>
        <taxon>Tribonemataceae</taxon>
        <taxon>Tribonema</taxon>
    </lineage>
</organism>
<keyword evidence="1" id="KW-0472">Membrane</keyword>
<keyword evidence="1" id="KW-1133">Transmembrane helix</keyword>
<feature type="transmembrane region" description="Helical" evidence="1">
    <location>
        <begin position="183"/>
        <end position="201"/>
    </location>
</feature>
<feature type="signal peptide" evidence="2">
    <location>
        <begin position="1"/>
        <end position="22"/>
    </location>
</feature>
<evidence type="ECO:0000256" key="2">
    <source>
        <dbReference type="SAM" id="SignalP"/>
    </source>
</evidence>
<reference evidence="4" key="1">
    <citation type="submission" date="2021-02" db="EMBL/GenBank/DDBJ databases">
        <title>First Annotated Genome of the Yellow-green Alga Tribonema minus.</title>
        <authorList>
            <person name="Mahan K.M."/>
        </authorList>
    </citation>
    <scope>NUCLEOTIDE SEQUENCE</scope>
    <source>
        <strain evidence="4">UTEX B ZZ1240</strain>
    </source>
</reference>
<dbReference type="GO" id="GO:0080120">
    <property type="term" value="P:CAAX-box protein maturation"/>
    <property type="evidence" value="ECO:0007669"/>
    <property type="project" value="UniProtKB-ARBA"/>
</dbReference>
<gene>
    <name evidence="4" type="ORF">JKP88DRAFT_338282</name>
</gene>
<dbReference type="InterPro" id="IPR003675">
    <property type="entry name" value="Rce1/LyrA-like_dom"/>
</dbReference>
<feature type="transmembrane region" description="Helical" evidence="1">
    <location>
        <begin position="290"/>
        <end position="317"/>
    </location>
</feature>
<feature type="transmembrane region" description="Helical" evidence="1">
    <location>
        <begin position="255"/>
        <end position="278"/>
    </location>
</feature>
<dbReference type="OrthoDB" id="361580at2759"/>
<dbReference type="EMBL" id="JAFCMP010000548">
    <property type="protein sequence ID" value="KAG5175528.1"/>
    <property type="molecule type" value="Genomic_DNA"/>
</dbReference>
<keyword evidence="1" id="KW-0812">Transmembrane</keyword>
<evidence type="ECO:0000313" key="4">
    <source>
        <dbReference type="EMBL" id="KAG5175528.1"/>
    </source>
</evidence>
<feature type="transmembrane region" description="Helical" evidence="1">
    <location>
        <begin position="144"/>
        <end position="163"/>
    </location>
</feature>
<proteinExistence type="predicted"/>
<dbReference type="Pfam" id="PF02517">
    <property type="entry name" value="Rce1-like"/>
    <property type="match status" value="1"/>
</dbReference>
<dbReference type="GO" id="GO:0004175">
    <property type="term" value="F:endopeptidase activity"/>
    <property type="evidence" value="ECO:0007669"/>
    <property type="project" value="UniProtKB-ARBA"/>
</dbReference>